<evidence type="ECO:0000313" key="9">
    <source>
        <dbReference type="EMBL" id="AUM13050.1"/>
    </source>
</evidence>
<dbReference type="KEGG" id="kak:Kalk_11720"/>
<keyword evidence="2" id="KW-1003">Cell membrane</keyword>
<evidence type="ECO:0000256" key="1">
    <source>
        <dbReference type="ARBA" id="ARBA00004651"/>
    </source>
</evidence>
<dbReference type="Pfam" id="PF01618">
    <property type="entry name" value="MotA_ExbB"/>
    <property type="match status" value="1"/>
</dbReference>
<feature type="transmembrane region" description="Helical" evidence="7">
    <location>
        <begin position="90"/>
        <end position="111"/>
    </location>
</feature>
<reference evidence="10" key="1">
    <citation type="submission" date="2017-08" db="EMBL/GenBank/DDBJ databases">
        <title>Direct submision.</title>
        <authorList>
            <person name="Kim S.-J."/>
            <person name="Rhee S.-K."/>
        </authorList>
    </citation>
    <scope>NUCLEOTIDE SEQUENCE [LARGE SCALE GENOMIC DNA]</scope>
    <source>
        <strain evidence="10">GI5</strain>
    </source>
</reference>
<name>A0A2K9LLB6_9GAMM</name>
<keyword evidence="6" id="KW-0813">Transport</keyword>
<evidence type="ECO:0000256" key="5">
    <source>
        <dbReference type="ARBA" id="ARBA00023136"/>
    </source>
</evidence>
<dbReference type="EMBL" id="CP022684">
    <property type="protein sequence ID" value="AUM13050.1"/>
    <property type="molecule type" value="Genomic_DNA"/>
</dbReference>
<feature type="transmembrane region" description="Helical" evidence="7">
    <location>
        <begin position="131"/>
        <end position="153"/>
    </location>
</feature>
<dbReference type="RefSeq" id="WP_101894429.1">
    <property type="nucleotide sequence ID" value="NZ_CP022684.1"/>
</dbReference>
<proteinExistence type="inferred from homology"/>
<feature type="domain" description="MotA/TolQ/ExbB proton channel" evidence="8">
    <location>
        <begin position="71"/>
        <end position="167"/>
    </location>
</feature>
<dbReference type="Proteomes" id="UP000235116">
    <property type="component" value="Chromosome"/>
</dbReference>
<protein>
    <recommendedName>
        <fullName evidence="8">MotA/TolQ/ExbB proton channel domain-containing protein</fullName>
    </recommendedName>
</protein>
<dbReference type="InterPro" id="IPR050790">
    <property type="entry name" value="ExbB/TolQ_transport"/>
</dbReference>
<dbReference type="GO" id="GO:0005886">
    <property type="term" value="C:plasma membrane"/>
    <property type="evidence" value="ECO:0007669"/>
    <property type="project" value="UniProtKB-SubCell"/>
</dbReference>
<keyword evidence="4 7" id="KW-1133">Transmembrane helix</keyword>
<keyword evidence="5 7" id="KW-0472">Membrane</keyword>
<organism evidence="9 10">
    <name type="scientific">Ketobacter alkanivorans</name>
    <dbReference type="NCBI Taxonomy" id="1917421"/>
    <lineage>
        <taxon>Bacteria</taxon>
        <taxon>Pseudomonadati</taxon>
        <taxon>Pseudomonadota</taxon>
        <taxon>Gammaproteobacteria</taxon>
        <taxon>Pseudomonadales</taxon>
        <taxon>Ketobacteraceae</taxon>
        <taxon>Ketobacter</taxon>
    </lineage>
</organism>
<evidence type="ECO:0000256" key="7">
    <source>
        <dbReference type="SAM" id="Phobius"/>
    </source>
</evidence>
<evidence type="ECO:0000256" key="3">
    <source>
        <dbReference type="ARBA" id="ARBA00022692"/>
    </source>
</evidence>
<accession>A0A2K9LLB6</accession>
<dbReference type="AlphaFoldDB" id="A0A2K9LLB6"/>
<comment type="subcellular location">
    <subcellularLocation>
        <location evidence="1">Cell membrane</location>
        <topology evidence="1">Multi-pass membrane protein</topology>
    </subcellularLocation>
    <subcellularLocation>
        <location evidence="6">Membrane</location>
        <topology evidence="6">Multi-pass membrane protein</topology>
    </subcellularLocation>
</comment>
<evidence type="ECO:0000259" key="8">
    <source>
        <dbReference type="Pfam" id="PF01618"/>
    </source>
</evidence>
<keyword evidence="10" id="KW-1185">Reference proteome</keyword>
<dbReference type="GO" id="GO:0017038">
    <property type="term" value="P:protein import"/>
    <property type="evidence" value="ECO:0007669"/>
    <property type="project" value="TreeGrafter"/>
</dbReference>
<gene>
    <name evidence="9" type="ORF">Kalk_11720</name>
</gene>
<dbReference type="InterPro" id="IPR002898">
    <property type="entry name" value="MotA_ExbB_proton_chnl"/>
</dbReference>
<sequence length="180" mass="20308">MWAVLEAFAIVRDFHFAGGIVLWTIGINTLLMWTMICERVLYYRFALPKDVNRVTHAWFSRDDRSSWYAQQIRQRLVADISIHAHFSLPVIKTLITLCPLFGLLGTVTGMIEIFDVMNAFGMNNTRSMASGISKATLPTMAGMGSAIFGLMAYRTLLRYYEKQVQAIADQLSLSTRGITS</sequence>
<evidence type="ECO:0000313" key="10">
    <source>
        <dbReference type="Proteomes" id="UP000235116"/>
    </source>
</evidence>
<evidence type="ECO:0000256" key="4">
    <source>
        <dbReference type="ARBA" id="ARBA00022989"/>
    </source>
</evidence>
<comment type="similarity">
    <text evidence="6">Belongs to the exbB/tolQ family.</text>
</comment>
<keyword evidence="6" id="KW-0653">Protein transport</keyword>
<dbReference type="OrthoDB" id="4045at2"/>
<evidence type="ECO:0000256" key="6">
    <source>
        <dbReference type="RuleBase" id="RU004057"/>
    </source>
</evidence>
<dbReference type="PANTHER" id="PTHR30625">
    <property type="entry name" value="PROTEIN TOLQ"/>
    <property type="match status" value="1"/>
</dbReference>
<dbReference type="PANTHER" id="PTHR30625:SF18">
    <property type="entry name" value="TONB2 ENERGY TRANSDUCTION SYSTEM INNER MEMBRANE COMPONENT EXBB"/>
    <property type="match status" value="1"/>
</dbReference>
<evidence type="ECO:0000256" key="2">
    <source>
        <dbReference type="ARBA" id="ARBA00022475"/>
    </source>
</evidence>
<keyword evidence="3 7" id="KW-0812">Transmembrane</keyword>
<feature type="transmembrane region" description="Helical" evidence="7">
    <location>
        <begin position="14"/>
        <end position="36"/>
    </location>
</feature>